<accession>A0A7Z0IXB3</accession>
<name>A0A7Z0IXB3_RHILE</name>
<proteinExistence type="predicted"/>
<dbReference type="RefSeq" id="WP_246714143.1">
    <property type="nucleotide sequence ID" value="NZ_JACBZV010000002.1"/>
</dbReference>
<gene>
    <name evidence="1" type="ORF">GGI64_001643</name>
</gene>
<dbReference type="Proteomes" id="UP000535276">
    <property type="component" value="Unassembled WGS sequence"/>
</dbReference>
<evidence type="ECO:0000313" key="2">
    <source>
        <dbReference type="Proteomes" id="UP000535276"/>
    </source>
</evidence>
<evidence type="ECO:0000313" key="1">
    <source>
        <dbReference type="EMBL" id="NYJ10596.1"/>
    </source>
</evidence>
<sequence length="89" mass="10128">MPERESPQPDLVRIDGGNNFDAGDFREIHGMGICPSSGSENDQAHLCPHLFVELLAAKSVVFRKRPTLLPRKRSARFFRANPLSWRPRE</sequence>
<comment type="caution">
    <text evidence="1">The sequence shown here is derived from an EMBL/GenBank/DDBJ whole genome shotgun (WGS) entry which is preliminary data.</text>
</comment>
<reference evidence="1 2" key="1">
    <citation type="submission" date="2020-07" db="EMBL/GenBank/DDBJ databases">
        <title>Genomic Encyclopedia of Type Strains, Phase IV (KMG-V): Genome sequencing to study the core and pangenomes of soil and plant-associated prokaryotes.</title>
        <authorList>
            <person name="Whitman W."/>
        </authorList>
    </citation>
    <scope>NUCLEOTIDE SEQUENCE [LARGE SCALE GENOMIC DNA]</scope>
    <source>
        <strain evidence="1 2">SEMIA 4052</strain>
    </source>
</reference>
<protein>
    <submittedName>
        <fullName evidence="1">Uncharacterized protein</fullName>
    </submittedName>
</protein>
<organism evidence="1 2">
    <name type="scientific">Rhizobium leguminosarum</name>
    <dbReference type="NCBI Taxonomy" id="384"/>
    <lineage>
        <taxon>Bacteria</taxon>
        <taxon>Pseudomonadati</taxon>
        <taxon>Pseudomonadota</taxon>
        <taxon>Alphaproteobacteria</taxon>
        <taxon>Hyphomicrobiales</taxon>
        <taxon>Rhizobiaceae</taxon>
        <taxon>Rhizobium/Agrobacterium group</taxon>
        <taxon>Rhizobium</taxon>
    </lineage>
</organism>
<dbReference type="AlphaFoldDB" id="A0A7Z0IXB3"/>
<dbReference type="EMBL" id="JACBZV010000002">
    <property type="protein sequence ID" value="NYJ10596.1"/>
    <property type="molecule type" value="Genomic_DNA"/>
</dbReference>